<feature type="region of interest" description="Disordered" evidence="1">
    <location>
        <begin position="113"/>
        <end position="133"/>
    </location>
</feature>
<sequence>MQRWHISRSTQALVVCHNSQREIDNKMAAKREASVAGQLLVVALTIVVVVTPSSMPVARGEAKAACLSEYSKLCGKDEKKDAACATMVEKACGTEPNSVAFIERLFAELATVGQKKRESNTQPTSGGQDALNGSVDKHGGCPGNKTVYAFSSHCAVDCDMACKDPACSNRCYIDCPYTAARFGYIMATPANKKAIDQDMDCFKRCAKEKDATNDKCLVSCKLISPALVSAPPHAT</sequence>
<dbReference type="AlphaFoldDB" id="A0A3B6BWK0"/>
<keyword evidence="2" id="KW-1133">Transmembrane helix</keyword>
<dbReference type="Gramene" id="TraesCLE_scaffold_121246_01G000100.1">
    <property type="protein sequence ID" value="TraesCLE_scaffold_121246_01G000100.1"/>
    <property type="gene ID" value="TraesCLE_scaffold_121246_01G000100"/>
</dbReference>
<evidence type="ECO:0000313" key="4">
    <source>
        <dbReference type="Proteomes" id="UP000019116"/>
    </source>
</evidence>
<evidence type="ECO:0000256" key="1">
    <source>
        <dbReference type="SAM" id="MobiDB-lite"/>
    </source>
</evidence>
<protein>
    <submittedName>
        <fullName evidence="3">Uncharacterized protein</fullName>
    </submittedName>
</protein>
<proteinExistence type="predicted"/>
<dbReference type="Proteomes" id="UP000019116">
    <property type="component" value="Chromosome 2B"/>
</dbReference>
<dbReference type="Gramene" id="TraesROB_scaffold_009384_01G000400.1">
    <property type="protein sequence ID" value="TraesROB_scaffold_009384_01G000400.1"/>
    <property type="gene ID" value="TraesROB_scaffold_009384_01G000400"/>
</dbReference>
<keyword evidence="2" id="KW-0812">Transmembrane</keyword>
<dbReference type="Gramene" id="TraesCS2B02G011000.1">
    <property type="protein sequence ID" value="TraesCS2B02G011000.1.cds1"/>
    <property type="gene ID" value="TraesCS2B02G011000"/>
</dbReference>
<dbReference type="Gramene" id="TraesRN2B0100026600.1">
    <property type="protein sequence ID" value="TraesRN2B0100026600.1"/>
    <property type="gene ID" value="TraesRN2B0100026600"/>
</dbReference>
<dbReference type="OrthoDB" id="618823at2759"/>
<organism evidence="3">
    <name type="scientific">Triticum aestivum</name>
    <name type="common">Wheat</name>
    <dbReference type="NCBI Taxonomy" id="4565"/>
    <lineage>
        <taxon>Eukaryota</taxon>
        <taxon>Viridiplantae</taxon>
        <taxon>Streptophyta</taxon>
        <taxon>Embryophyta</taxon>
        <taxon>Tracheophyta</taxon>
        <taxon>Spermatophyta</taxon>
        <taxon>Magnoliopsida</taxon>
        <taxon>Liliopsida</taxon>
        <taxon>Poales</taxon>
        <taxon>Poaceae</taxon>
        <taxon>BOP clade</taxon>
        <taxon>Pooideae</taxon>
        <taxon>Triticodae</taxon>
        <taxon>Triticeae</taxon>
        <taxon>Triticinae</taxon>
        <taxon>Triticum</taxon>
    </lineage>
</organism>
<dbReference type="Gramene" id="TraesCAD_scaffold_000796_01G001300.1">
    <property type="protein sequence ID" value="TraesCAD_scaffold_000796_01G001300.1"/>
    <property type="gene ID" value="TraesCAD_scaffold_000796_01G001300"/>
</dbReference>
<name>A0A3B6BWK0_WHEAT</name>
<dbReference type="Gramene" id="TraesLDM2B03G00826050.1">
    <property type="protein sequence ID" value="TraesLDM2B03G00826050.1.CDS1"/>
    <property type="gene ID" value="TraesLDM2B03G00826050"/>
</dbReference>
<feature type="transmembrane region" description="Helical" evidence="2">
    <location>
        <begin position="35"/>
        <end position="55"/>
    </location>
</feature>
<reference evidence="3" key="1">
    <citation type="submission" date="2018-08" db="EMBL/GenBank/DDBJ databases">
        <authorList>
            <person name="Rossello M."/>
        </authorList>
    </citation>
    <scope>NUCLEOTIDE SEQUENCE [LARGE SCALE GENOMIC DNA]</scope>
    <source>
        <strain evidence="3">cv. Chinese Spring</strain>
    </source>
</reference>
<evidence type="ECO:0000256" key="2">
    <source>
        <dbReference type="SAM" id="Phobius"/>
    </source>
</evidence>
<keyword evidence="4" id="KW-1185">Reference proteome</keyword>
<keyword evidence="2" id="KW-0472">Membrane</keyword>
<accession>A0A3B6BWK0</accession>
<dbReference type="Gramene" id="TraesCS2B03G0029200.1">
    <property type="protein sequence ID" value="TraesCS2B03G0029200.1.CDS1"/>
    <property type="gene ID" value="TraesCS2B03G0029200"/>
</dbReference>
<dbReference type="EnsemblPlants" id="TraesCS2B02G011000.1">
    <property type="protein sequence ID" value="TraesCS2B02G011000.1.cds1"/>
    <property type="gene ID" value="TraesCS2B02G011000"/>
</dbReference>
<dbReference type="Gramene" id="TraesWEE_scaffold_008402_01G000400.1">
    <property type="protein sequence ID" value="TraesWEE_scaffold_008402_01G000400.1"/>
    <property type="gene ID" value="TraesWEE_scaffold_008402_01G000400"/>
</dbReference>
<evidence type="ECO:0000313" key="3">
    <source>
        <dbReference type="EnsemblPlants" id="TraesCS2B02G011000.1.cds1"/>
    </source>
</evidence>
<dbReference type="Gramene" id="TraesJUL2B03G00825980.1">
    <property type="protein sequence ID" value="TraesJUL2B03G00825980.1.CDS1"/>
    <property type="gene ID" value="TraesJUL2B03G00825980"/>
</dbReference>
<reference evidence="3" key="2">
    <citation type="submission" date="2018-10" db="UniProtKB">
        <authorList>
            <consortium name="EnsemblPlants"/>
        </authorList>
    </citation>
    <scope>IDENTIFICATION</scope>
</reference>